<evidence type="ECO:0000256" key="2">
    <source>
        <dbReference type="ARBA" id="ARBA00022692"/>
    </source>
</evidence>
<feature type="transmembrane region" description="Helical" evidence="5">
    <location>
        <begin position="83"/>
        <end position="105"/>
    </location>
</feature>
<evidence type="ECO:0000256" key="3">
    <source>
        <dbReference type="ARBA" id="ARBA00022989"/>
    </source>
</evidence>
<evidence type="ECO:0000256" key="4">
    <source>
        <dbReference type="ARBA" id="ARBA00023136"/>
    </source>
</evidence>
<evidence type="ECO:0000313" key="7">
    <source>
        <dbReference type="EMBL" id="CAF0988720.1"/>
    </source>
</evidence>
<proteinExistence type="predicted"/>
<keyword evidence="4 5" id="KW-0472">Membrane</keyword>
<feature type="transmembrane region" description="Helical" evidence="5">
    <location>
        <begin position="21"/>
        <end position="47"/>
    </location>
</feature>
<comment type="caution">
    <text evidence="7">The sequence shown here is derived from an EMBL/GenBank/DDBJ whole genome shotgun (WGS) entry which is preliminary data.</text>
</comment>
<dbReference type="SUPFAM" id="SSF103481">
    <property type="entry name" value="Multidrug resistance efflux transporter EmrE"/>
    <property type="match status" value="2"/>
</dbReference>
<organism evidence="7 8">
    <name type="scientific">Brachionus calyciflorus</name>
    <dbReference type="NCBI Taxonomy" id="104777"/>
    <lineage>
        <taxon>Eukaryota</taxon>
        <taxon>Metazoa</taxon>
        <taxon>Spiralia</taxon>
        <taxon>Gnathifera</taxon>
        <taxon>Rotifera</taxon>
        <taxon>Eurotatoria</taxon>
        <taxon>Monogononta</taxon>
        <taxon>Pseudotrocha</taxon>
        <taxon>Ploima</taxon>
        <taxon>Brachionidae</taxon>
        <taxon>Brachionus</taxon>
    </lineage>
</organism>
<dbReference type="InterPro" id="IPR037185">
    <property type="entry name" value="EmrE-like"/>
</dbReference>
<sequence length="326" mass="36913">MDKNPLLINKNKIKNVSYRHMGFIYALLSAFFFALSGTITKYCYYFNGSEQTAIRYLIQLVIMLIIGVYRGENLLGENGQRKILFFRACFGTTGLLFITISYKMIDPSDTVSLVNCSIIIVSVLSRLVFKEKYSMCHLVALSLTSIGVVLISQPSFLINKKIDKNEDYMKRILGIIFALIGAFCTATVSILLKKLANQKVHYCVAIIYASYLGLPVCSIISFYLLFIGKERKSYIDFKSLLFQCALAFLSGLSGLLAQIFKNVAFNYEDVTKVSLIKSTDLFFSFFLQFFMLNIHPNMFNLIGALLILGSALIVIIKKILESKFFY</sequence>
<evidence type="ECO:0000256" key="5">
    <source>
        <dbReference type="SAM" id="Phobius"/>
    </source>
</evidence>
<feature type="transmembrane region" description="Helical" evidence="5">
    <location>
        <begin position="298"/>
        <end position="316"/>
    </location>
</feature>
<dbReference type="Pfam" id="PF00892">
    <property type="entry name" value="EamA"/>
    <property type="match status" value="2"/>
</dbReference>
<feature type="transmembrane region" description="Helical" evidence="5">
    <location>
        <begin position="111"/>
        <end position="129"/>
    </location>
</feature>
<dbReference type="OrthoDB" id="306876at2759"/>
<dbReference type="Proteomes" id="UP000663879">
    <property type="component" value="Unassembled WGS sequence"/>
</dbReference>
<evidence type="ECO:0000313" key="8">
    <source>
        <dbReference type="Proteomes" id="UP000663879"/>
    </source>
</evidence>
<feature type="transmembrane region" description="Helical" evidence="5">
    <location>
        <begin position="272"/>
        <end position="292"/>
    </location>
</feature>
<dbReference type="PANTHER" id="PTHR22911:SF6">
    <property type="entry name" value="SOLUTE CARRIER FAMILY 35 MEMBER G1"/>
    <property type="match status" value="1"/>
</dbReference>
<accession>A0A814G1I7</accession>
<keyword evidence="3 5" id="KW-1133">Transmembrane helix</keyword>
<feature type="domain" description="EamA" evidence="6">
    <location>
        <begin position="21"/>
        <end position="152"/>
    </location>
</feature>
<dbReference type="PANTHER" id="PTHR22911">
    <property type="entry name" value="ACYL-MALONYL CONDENSING ENZYME-RELATED"/>
    <property type="match status" value="1"/>
</dbReference>
<feature type="domain" description="EamA" evidence="6">
    <location>
        <begin position="173"/>
        <end position="315"/>
    </location>
</feature>
<keyword evidence="8" id="KW-1185">Reference proteome</keyword>
<name>A0A814G1I7_9BILA</name>
<keyword evidence="2 5" id="KW-0812">Transmembrane</keyword>
<gene>
    <name evidence="7" type="ORF">OXX778_LOCUS15797</name>
</gene>
<dbReference type="EMBL" id="CAJNOC010003568">
    <property type="protein sequence ID" value="CAF0988720.1"/>
    <property type="molecule type" value="Genomic_DNA"/>
</dbReference>
<reference evidence="7" key="1">
    <citation type="submission" date="2021-02" db="EMBL/GenBank/DDBJ databases">
        <authorList>
            <person name="Nowell W R."/>
        </authorList>
    </citation>
    <scope>NUCLEOTIDE SEQUENCE</scope>
    <source>
        <strain evidence="7">Ploen Becks lab</strain>
    </source>
</reference>
<feature type="transmembrane region" description="Helical" evidence="5">
    <location>
        <begin position="204"/>
        <end position="228"/>
    </location>
</feature>
<comment type="subcellular location">
    <subcellularLocation>
        <location evidence="1">Membrane</location>
        <topology evidence="1">Multi-pass membrane protein</topology>
    </subcellularLocation>
</comment>
<feature type="transmembrane region" description="Helical" evidence="5">
    <location>
        <begin position="136"/>
        <end position="152"/>
    </location>
</feature>
<dbReference type="AlphaFoldDB" id="A0A814G1I7"/>
<dbReference type="InterPro" id="IPR000620">
    <property type="entry name" value="EamA_dom"/>
</dbReference>
<feature type="transmembrane region" description="Helical" evidence="5">
    <location>
        <begin position="53"/>
        <end position="71"/>
    </location>
</feature>
<protein>
    <recommendedName>
        <fullName evidence="6">EamA domain-containing protein</fullName>
    </recommendedName>
</protein>
<evidence type="ECO:0000256" key="1">
    <source>
        <dbReference type="ARBA" id="ARBA00004141"/>
    </source>
</evidence>
<evidence type="ECO:0000259" key="6">
    <source>
        <dbReference type="Pfam" id="PF00892"/>
    </source>
</evidence>
<dbReference type="GO" id="GO:0016020">
    <property type="term" value="C:membrane"/>
    <property type="evidence" value="ECO:0007669"/>
    <property type="project" value="UniProtKB-SubCell"/>
</dbReference>
<feature type="transmembrane region" description="Helical" evidence="5">
    <location>
        <begin position="172"/>
        <end position="192"/>
    </location>
</feature>
<feature type="transmembrane region" description="Helical" evidence="5">
    <location>
        <begin position="240"/>
        <end position="260"/>
    </location>
</feature>